<reference evidence="1 2" key="1">
    <citation type="journal article" date="2018" name="Sci. Rep.">
        <title>Characterisation of pathogen-specific regions and novel effector candidates in Fusarium oxysporum f. sp. cepae.</title>
        <authorList>
            <person name="Armitage A.D."/>
            <person name="Taylor A."/>
            <person name="Sobczyk M.K."/>
            <person name="Baxter L."/>
            <person name="Greenfield B.P."/>
            <person name="Bates H.J."/>
            <person name="Wilson F."/>
            <person name="Jackson A.C."/>
            <person name="Ott S."/>
            <person name="Harrison R.J."/>
            <person name="Clarkson J.P."/>
        </authorList>
    </citation>
    <scope>NUCLEOTIDE SEQUENCE [LARGE SCALE GENOMIC DNA]</scope>
    <source>
        <strain evidence="1 2">Fo_A28</strain>
    </source>
</reference>
<name>A0A420P7L6_FUSOX</name>
<dbReference type="InterPro" id="IPR054208">
    <property type="entry name" value="DUF6914"/>
</dbReference>
<organism evidence="1 2">
    <name type="scientific">Fusarium oxysporum</name>
    <name type="common">Fusarium vascular wilt</name>
    <dbReference type="NCBI Taxonomy" id="5507"/>
    <lineage>
        <taxon>Eukaryota</taxon>
        <taxon>Fungi</taxon>
        <taxon>Dikarya</taxon>
        <taxon>Ascomycota</taxon>
        <taxon>Pezizomycotina</taxon>
        <taxon>Sordariomycetes</taxon>
        <taxon>Hypocreomycetidae</taxon>
        <taxon>Hypocreales</taxon>
        <taxon>Nectriaceae</taxon>
        <taxon>Fusarium</taxon>
        <taxon>Fusarium oxysporum species complex</taxon>
    </lineage>
</organism>
<sequence>MPGGGDKHYWALLVGPEAEDGEMRGKRLYTKQRIYRGMQSVWEFSEQETGAESIFMILVCI</sequence>
<accession>A0A420P7L6</accession>
<proteinExistence type="predicted"/>
<dbReference type="EMBL" id="MRCY01000084">
    <property type="protein sequence ID" value="RKL00737.1"/>
    <property type="molecule type" value="Genomic_DNA"/>
</dbReference>
<dbReference type="Pfam" id="PF21858">
    <property type="entry name" value="DUF6914"/>
    <property type="match status" value="1"/>
</dbReference>
<comment type="caution">
    <text evidence="1">The sequence shown here is derived from an EMBL/GenBank/DDBJ whole genome shotgun (WGS) entry which is preliminary data.</text>
</comment>
<dbReference type="Proteomes" id="UP000285860">
    <property type="component" value="Unassembled WGS sequence"/>
</dbReference>
<evidence type="ECO:0000313" key="1">
    <source>
        <dbReference type="EMBL" id="RKL00737.1"/>
    </source>
</evidence>
<dbReference type="AlphaFoldDB" id="A0A420P7L6"/>
<evidence type="ECO:0000313" key="2">
    <source>
        <dbReference type="Proteomes" id="UP000285860"/>
    </source>
</evidence>
<gene>
    <name evidence="1" type="ORF">BFJ68_g12603</name>
</gene>
<protein>
    <submittedName>
        <fullName evidence="1">Uncharacterized protein</fullName>
    </submittedName>
</protein>